<dbReference type="InterPro" id="IPR051954">
    <property type="entry name" value="tRNA_methyltransferase_THADA"/>
</dbReference>
<keyword evidence="7" id="KW-1185">Reference proteome</keyword>
<evidence type="ECO:0000313" key="6">
    <source>
        <dbReference type="EMBL" id="KAI6785747.1"/>
    </source>
</evidence>
<dbReference type="PANTHER" id="PTHR14387:SF0">
    <property type="entry name" value="DUF2428 DOMAIN-CONTAINING PROTEIN"/>
    <property type="match status" value="1"/>
</dbReference>
<feature type="domain" description="tRNA (32-2'-O)-methyltransferase regulator THADA-like TPR repeats region" evidence="4">
    <location>
        <begin position="275"/>
        <end position="440"/>
    </location>
</feature>
<dbReference type="RefSeq" id="XP_051366603.1">
    <property type="nucleotide sequence ID" value="XM_051503631.1"/>
</dbReference>
<evidence type="ECO:0000313" key="7">
    <source>
        <dbReference type="Proteomes" id="UP001055219"/>
    </source>
</evidence>
<reference evidence="6" key="1">
    <citation type="journal article" date="2021" name="J Fungi (Basel)">
        <title>Genomic and Metabolomic Analyses of the Marine Fungus Emericellopsis cladophorae: Insights into Saltwater Adaptability Mechanisms and Its Biosynthetic Potential.</title>
        <authorList>
            <person name="Goncalves M.F.M."/>
            <person name="Hilario S."/>
            <person name="Van de Peer Y."/>
            <person name="Esteves A.C."/>
            <person name="Alves A."/>
        </authorList>
    </citation>
    <scope>NUCLEOTIDE SEQUENCE</scope>
    <source>
        <strain evidence="6">MUM 19.33</strain>
    </source>
</reference>
<dbReference type="Gene3D" id="1.25.10.10">
    <property type="entry name" value="Leucine-rich Repeat Variant"/>
    <property type="match status" value="1"/>
</dbReference>
<feature type="domain" description="tRNA (32-2'-O)-methyltransferase regulator THADA-like C-terminal TPR repeats region" evidence="5">
    <location>
        <begin position="798"/>
        <end position="911"/>
    </location>
</feature>
<comment type="caution">
    <text evidence="6">The sequence shown here is derived from an EMBL/GenBank/DDBJ whole genome shotgun (WGS) entry which is preliminary data.</text>
</comment>
<evidence type="ECO:0000259" key="5">
    <source>
        <dbReference type="Pfam" id="PF25151"/>
    </source>
</evidence>
<dbReference type="Pfam" id="PF25151">
    <property type="entry name" value="TPR_Trm732_C"/>
    <property type="match status" value="1"/>
</dbReference>
<dbReference type="InterPro" id="IPR019442">
    <property type="entry name" value="THADA/TRM732_DUF2428"/>
</dbReference>
<name>A0A9Q0BH63_9HYPO</name>
<dbReference type="GO" id="GO:0030488">
    <property type="term" value="P:tRNA methylation"/>
    <property type="evidence" value="ECO:0007669"/>
    <property type="project" value="TreeGrafter"/>
</dbReference>
<protein>
    <recommendedName>
        <fullName evidence="8">DUF2428 domain-containing protein</fullName>
    </recommendedName>
</protein>
<reference evidence="6" key="2">
    <citation type="submission" date="2022-07" db="EMBL/GenBank/DDBJ databases">
        <authorList>
            <person name="Goncalves M.F.M."/>
            <person name="Hilario S."/>
            <person name="Van De Peer Y."/>
            <person name="Esteves A.C."/>
            <person name="Alves A."/>
        </authorList>
    </citation>
    <scope>NUCLEOTIDE SEQUENCE</scope>
    <source>
        <strain evidence="6">MUM 19.33</strain>
    </source>
</reference>
<dbReference type="InterPro" id="IPR056842">
    <property type="entry name" value="THADA-like_TPR_C"/>
</dbReference>
<evidence type="ECO:0000259" key="3">
    <source>
        <dbReference type="Pfam" id="PF10350"/>
    </source>
</evidence>
<evidence type="ECO:0000259" key="4">
    <source>
        <dbReference type="Pfam" id="PF25150"/>
    </source>
</evidence>
<dbReference type="OrthoDB" id="73997at2759"/>
<evidence type="ECO:0000256" key="2">
    <source>
        <dbReference type="ARBA" id="ARBA00022694"/>
    </source>
</evidence>
<accession>A0A9Q0BH63</accession>
<gene>
    <name evidence="6" type="ORF">J7T54_006086</name>
</gene>
<evidence type="ECO:0000256" key="1">
    <source>
        <dbReference type="ARBA" id="ARBA00010409"/>
    </source>
</evidence>
<evidence type="ECO:0008006" key="8">
    <source>
        <dbReference type="Google" id="ProtNLM"/>
    </source>
</evidence>
<dbReference type="PANTHER" id="PTHR14387">
    <property type="entry name" value="THADA/DEATH RECEPTOR INTERACTING PROTEIN"/>
    <property type="match status" value="1"/>
</dbReference>
<dbReference type="Pfam" id="PF25150">
    <property type="entry name" value="TPR_Trm732"/>
    <property type="match status" value="1"/>
</dbReference>
<dbReference type="GeneID" id="75832564"/>
<comment type="similarity">
    <text evidence="1">Belongs to the THADA family.</text>
</comment>
<keyword evidence="2" id="KW-0819">tRNA processing</keyword>
<dbReference type="SUPFAM" id="SSF48371">
    <property type="entry name" value="ARM repeat"/>
    <property type="match status" value="1"/>
</dbReference>
<proteinExistence type="inferred from homology"/>
<sequence>MQKKEALAPANLLERQDEVLKWLEEQPDQDQADFVEQCSKSHAPSLQQWAFSGDVSKKAFTFYIEWNETDQHRSMKLVLDLLAQLDKRNPDTQAARATRDDLLNCLISILTGKSTKPVVKSAIKTIDHFLAKNVFTLEDLRDTHVKCRSLPGSTDEAETWRRLFADIIYWARMRTTSPVTGKLIVNLYRVLRTREGQWVIEPSRFHQWLLDFIQDDLSALEDVKNYIFLPMFKVDRAESLRYLKAVSDVDNAAWDLNQQVSMPTLLQLAALETGTYFADSDPKFRVNVMARARDMYRRVRGAIATLKRSIPRARAKAKKLQEAANATSESNERNTIVQPIMYHTNLIYLPESQLVQCLEEHVQFLRWYNDFLRTELAPTSSYQRHYGSLKALSFILRMEADPNKGWETEEDQELIYDMFGSSWARALFDLVMDPFDDVREYAAAAIKSLHGNDKYRKFRLTTSQSRTDDLRVQLKRSLEVAHRTSRADHSDGAARASQLLYKFSSSGDERVAVLSRLLAELEDRLLAAEADLGQAVLVSETTFDPKELEAVKSLQSQAVQCCSRIWQAVRSILCDDSPEGYLPEEMEALEGLDTKDVLSYSFRAVHEASNLLKTIILTTKNHANSQLISPSVEIFERIGDLTFEQLATLRHRGAFSTVANTFTSCCQQIKFVEAMSKSKGEQLLCQWYKGTLESIYGQVSTTRRSAGIPSLITGILSANAASPSFEQVIEKLFDIASVEARVRETDASNLPQVHAYNSIKDIFRNSLLTALGNKSEKYLTPALQLAANGLRSEVWAIRNCGLILLRSLLNMLFGHHESKSMIEAGWDGKANRIPYHKYPALVDVLVDLLESGEKNAEAPATLDTSGAEAVFPALDIIRRAGPPEALREKLQDLVAKYLADPVWHVREMAAHPSSHVQNHVHGVLLTLKFVFERLSKVAPEHINAHLSELVGLLEHDRLEDRFQSSPEVIAAYLELFNQMQSFSLIRSIPLGFRPSLPKDLKGSALLKIQKSVFDTYAAYQSPEPVQQLRKILVVESPGSDGVIASIELIPKLWKTSSLADDTYSALCVLYIDLCLSTTVSEQQAAALDNLADALSERPIYESNVSERLVEMWTALPNAPTSPLLSNAVLRASGCIIPILSRNGVVQSEGLWQWGRMVADAGLEDKSFDVRYAATEGLFFFFKSAAAHCTSEEHLPAFLAVYDALNDDDNEIRELAAAAAQFVYGQALVPLEAATRLLDWLAQTFNNTARFEEIVATRLTGSKGHGTAWRPAEDMINHALKLDDALFAIEEQNLFFDEVREVKRWSSTFTTLSWAGTETSFTQLDRWLVGGMRRLHLLFEQGDEPLGWGSAPHVFAICSTILVGSSVLVASGKASAELQDAFRQSAIINTDDQRSGINGLLKAYFTSNRFTG</sequence>
<organism evidence="6 7">
    <name type="scientific">Emericellopsis cladophorae</name>
    <dbReference type="NCBI Taxonomy" id="2686198"/>
    <lineage>
        <taxon>Eukaryota</taxon>
        <taxon>Fungi</taxon>
        <taxon>Dikarya</taxon>
        <taxon>Ascomycota</taxon>
        <taxon>Pezizomycotina</taxon>
        <taxon>Sordariomycetes</taxon>
        <taxon>Hypocreomycetidae</taxon>
        <taxon>Hypocreales</taxon>
        <taxon>Bionectriaceae</taxon>
        <taxon>Emericellopsis</taxon>
    </lineage>
</organism>
<dbReference type="Proteomes" id="UP001055219">
    <property type="component" value="Unassembled WGS sequence"/>
</dbReference>
<dbReference type="Pfam" id="PF10350">
    <property type="entry name" value="DUF2428"/>
    <property type="match status" value="1"/>
</dbReference>
<dbReference type="Pfam" id="PF26523">
    <property type="entry name" value="Trm732_C"/>
    <property type="match status" value="1"/>
</dbReference>
<dbReference type="GO" id="GO:0005829">
    <property type="term" value="C:cytosol"/>
    <property type="evidence" value="ECO:0007669"/>
    <property type="project" value="TreeGrafter"/>
</dbReference>
<dbReference type="EMBL" id="JAGIXG020000001">
    <property type="protein sequence ID" value="KAI6785747.1"/>
    <property type="molecule type" value="Genomic_DNA"/>
</dbReference>
<feature type="domain" description="DUF2428" evidence="3">
    <location>
        <begin position="554"/>
        <end position="796"/>
    </location>
</feature>
<dbReference type="InterPro" id="IPR011989">
    <property type="entry name" value="ARM-like"/>
</dbReference>
<dbReference type="InterPro" id="IPR056843">
    <property type="entry name" value="THADA-like_TPR"/>
</dbReference>
<dbReference type="InterPro" id="IPR016024">
    <property type="entry name" value="ARM-type_fold"/>
</dbReference>